<dbReference type="InterPro" id="IPR023772">
    <property type="entry name" value="DNA-bd_HTH_TetR-type_CS"/>
</dbReference>
<dbReference type="InterPro" id="IPR009057">
    <property type="entry name" value="Homeodomain-like_sf"/>
</dbReference>
<dbReference type="PROSITE" id="PS01081">
    <property type="entry name" value="HTH_TETR_1"/>
    <property type="match status" value="1"/>
</dbReference>
<evidence type="ECO:0000256" key="1">
    <source>
        <dbReference type="ARBA" id="ARBA00023125"/>
    </source>
</evidence>
<dbReference type="Pfam" id="PF00440">
    <property type="entry name" value="TetR_N"/>
    <property type="match status" value="1"/>
</dbReference>
<dbReference type="Proteomes" id="UP000051160">
    <property type="component" value="Unassembled WGS sequence"/>
</dbReference>
<dbReference type="InterPro" id="IPR001647">
    <property type="entry name" value="HTH_TetR"/>
</dbReference>
<dbReference type="Gene3D" id="1.10.357.10">
    <property type="entry name" value="Tetracycline Repressor, domain 2"/>
    <property type="match status" value="1"/>
</dbReference>
<dbReference type="PRINTS" id="PR00455">
    <property type="entry name" value="HTHTETR"/>
</dbReference>
<sequence length="214" mass="24271">MKEQIFASYKDWVANQEMPNGKRSAILSALELFSKQGYDGTSTMAIAKHAGISQATIFKYFKTKQDLLKEILRPIVQNLLPNYKTEFLDSLPDKPTLKENVAFLVRDRYHFLEANSDVIMIFLSQVLTGGESKDLFIGFITESEKDFVNNIFDRFKRTGEMSPSVTPLVMLRTIGGQLLTYFLQTHKIAPQLPVDKEADLNLIIELVTKTIAAE</sequence>
<feature type="domain" description="HTH tetR-type" evidence="3">
    <location>
        <begin position="19"/>
        <end position="79"/>
    </location>
</feature>
<dbReference type="GO" id="GO:0003677">
    <property type="term" value="F:DNA binding"/>
    <property type="evidence" value="ECO:0007669"/>
    <property type="project" value="UniProtKB-UniRule"/>
</dbReference>
<protein>
    <submittedName>
        <fullName evidence="4">TetR family transcriptional regulator</fullName>
    </submittedName>
</protein>
<keyword evidence="1 2" id="KW-0238">DNA-binding</keyword>
<dbReference type="RefSeq" id="WP_056946961.1">
    <property type="nucleotide sequence ID" value="NZ_AZEE01000027.1"/>
</dbReference>
<accession>A0A0R1M2C1</accession>
<evidence type="ECO:0000313" key="5">
    <source>
        <dbReference type="Proteomes" id="UP000051160"/>
    </source>
</evidence>
<reference evidence="4 5" key="1">
    <citation type="journal article" date="2015" name="Genome Announc.">
        <title>Expanding the biotechnology potential of lactobacilli through comparative genomics of 213 strains and associated genera.</title>
        <authorList>
            <person name="Sun Z."/>
            <person name="Harris H.M."/>
            <person name="McCann A."/>
            <person name="Guo C."/>
            <person name="Argimon S."/>
            <person name="Zhang W."/>
            <person name="Yang X."/>
            <person name="Jeffery I.B."/>
            <person name="Cooney J.C."/>
            <person name="Kagawa T.F."/>
            <person name="Liu W."/>
            <person name="Song Y."/>
            <person name="Salvetti E."/>
            <person name="Wrobel A."/>
            <person name="Rasinkangas P."/>
            <person name="Parkhill J."/>
            <person name="Rea M.C."/>
            <person name="O'Sullivan O."/>
            <person name="Ritari J."/>
            <person name="Douillard F.P."/>
            <person name="Paul Ross R."/>
            <person name="Yang R."/>
            <person name="Briner A.E."/>
            <person name="Felis G.E."/>
            <person name="de Vos W.M."/>
            <person name="Barrangou R."/>
            <person name="Klaenhammer T.R."/>
            <person name="Caufield P.W."/>
            <person name="Cui Y."/>
            <person name="Zhang H."/>
            <person name="O'Toole P.W."/>
        </authorList>
    </citation>
    <scope>NUCLEOTIDE SEQUENCE [LARGE SCALE GENOMIC DNA]</scope>
    <source>
        <strain evidence="4 5">DSM 19909</strain>
    </source>
</reference>
<dbReference type="STRING" id="1423776.FD04_GL000310"/>
<dbReference type="PANTHER" id="PTHR43479">
    <property type="entry name" value="ACREF/ENVCD OPERON REPRESSOR-RELATED"/>
    <property type="match status" value="1"/>
</dbReference>
<dbReference type="InterPro" id="IPR050624">
    <property type="entry name" value="HTH-type_Tx_Regulator"/>
</dbReference>
<dbReference type="PROSITE" id="PS50977">
    <property type="entry name" value="HTH_TETR_2"/>
    <property type="match status" value="1"/>
</dbReference>
<dbReference type="PANTHER" id="PTHR43479:SF11">
    <property type="entry name" value="ACREF_ENVCD OPERON REPRESSOR-RELATED"/>
    <property type="match status" value="1"/>
</dbReference>
<dbReference type="PATRIC" id="fig|1423776.4.peg.311"/>
<dbReference type="AlphaFoldDB" id="A0A0R1M2C1"/>
<evidence type="ECO:0000259" key="3">
    <source>
        <dbReference type="PROSITE" id="PS50977"/>
    </source>
</evidence>
<evidence type="ECO:0000313" key="4">
    <source>
        <dbReference type="EMBL" id="KRK98578.1"/>
    </source>
</evidence>
<keyword evidence="5" id="KW-1185">Reference proteome</keyword>
<gene>
    <name evidence="4" type="ORF">FD04_GL000310</name>
</gene>
<feature type="DNA-binding region" description="H-T-H motif" evidence="2">
    <location>
        <begin position="42"/>
        <end position="61"/>
    </location>
</feature>
<comment type="caution">
    <text evidence="4">The sequence shown here is derived from an EMBL/GenBank/DDBJ whole genome shotgun (WGS) entry which is preliminary data.</text>
</comment>
<name>A0A0R1M2C1_9LACO</name>
<proteinExistence type="predicted"/>
<evidence type="ECO:0000256" key="2">
    <source>
        <dbReference type="PROSITE-ProRule" id="PRU00335"/>
    </source>
</evidence>
<dbReference type="EMBL" id="AZEE01000027">
    <property type="protein sequence ID" value="KRK98578.1"/>
    <property type="molecule type" value="Genomic_DNA"/>
</dbReference>
<organism evidence="4 5">
    <name type="scientific">Secundilactobacillus odoratitofui DSM 19909 = JCM 15043</name>
    <dbReference type="NCBI Taxonomy" id="1423776"/>
    <lineage>
        <taxon>Bacteria</taxon>
        <taxon>Bacillati</taxon>
        <taxon>Bacillota</taxon>
        <taxon>Bacilli</taxon>
        <taxon>Lactobacillales</taxon>
        <taxon>Lactobacillaceae</taxon>
        <taxon>Secundilactobacillus</taxon>
    </lineage>
</organism>
<dbReference type="OrthoDB" id="9780824at2"/>
<dbReference type="SUPFAM" id="SSF46689">
    <property type="entry name" value="Homeodomain-like"/>
    <property type="match status" value="1"/>
</dbReference>